<dbReference type="PANTHER" id="PTHR34595">
    <property type="entry name" value="BLR5612 PROTEIN"/>
    <property type="match status" value="1"/>
</dbReference>
<protein>
    <submittedName>
        <fullName evidence="3">Circularly permuted type 2 ATP-grasp protein</fullName>
    </submittedName>
</protein>
<dbReference type="AlphaFoldDB" id="A0AA41Z0F9"/>
<dbReference type="Gene3D" id="3.30.1490.270">
    <property type="match status" value="1"/>
</dbReference>
<dbReference type="Gene3D" id="3.40.50.11290">
    <property type="match status" value="1"/>
</dbReference>
<proteinExistence type="predicted"/>
<dbReference type="Pfam" id="PF14403">
    <property type="entry name" value="CP_ATPgrasp_2"/>
    <property type="match status" value="1"/>
</dbReference>
<dbReference type="InterPro" id="IPR025841">
    <property type="entry name" value="CP_ATPgrasp_2"/>
</dbReference>
<name>A0AA41Z0F9_9HYPH</name>
<dbReference type="EMBL" id="JAMOIM010000016">
    <property type="protein sequence ID" value="MCW6510575.1"/>
    <property type="molecule type" value="Genomic_DNA"/>
</dbReference>
<keyword evidence="4" id="KW-1185">Reference proteome</keyword>
<dbReference type="SUPFAM" id="SSF56059">
    <property type="entry name" value="Glutathione synthetase ATP-binding domain-like"/>
    <property type="match status" value="1"/>
</dbReference>
<feature type="region of interest" description="Disordered" evidence="1">
    <location>
        <begin position="450"/>
        <end position="470"/>
    </location>
</feature>
<evidence type="ECO:0000259" key="2">
    <source>
        <dbReference type="Pfam" id="PF14403"/>
    </source>
</evidence>
<dbReference type="InterPro" id="IPR016450">
    <property type="entry name" value="UCP005522"/>
</dbReference>
<evidence type="ECO:0000256" key="1">
    <source>
        <dbReference type="SAM" id="MobiDB-lite"/>
    </source>
</evidence>
<dbReference type="Proteomes" id="UP001165667">
    <property type="component" value="Unassembled WGS sequence"/>
</dbReference>
<organism evidence="3 4">
    <name type="scientific">Lichenifustis flavocetrariae</name>
    <dbReference type="NCBI Taxonomy" id="2949735"/>
    <lineage>
        <taxon>Bacteria</taxon>
        <taxon>Pseudomonadati</taxon>
        <taxon>Pseudomonadota</taxon>
        <taxon>Alphaproteobacteria</taxon>
        <taxon>Hyphomicrobiales</taxon>
        <taxon>Lichenihabitantaceae</taxon>
        <taxon>Lichenifustis</taxon>
    </lineage>
</organism>
<dbReference type="PANTHER" id="PTHR34595:SF7">
    <property type="entry name" value="SLL1039 PROTEIN"/>
    <property type="match status" value="1"/>
</dbReference>
<accession>A0AA41Z0F9</accession>
<evidence type="ECO:0000313" key="4">
    <source>
        <dbReference type="Proteomes" id="UP001165667"/>
    </source>
</evidence>
<dbReference type="InterPro" id="IPR051680">
    <property type="entry name" value="ATP-dep_Glu-Cys_Ligase-2"/>
</dbReference>
<reference evidence="3" key="1">
    <citation type="submission" date="2022-05" db="EMBL/GenBank/DDBJ databases">
        <authorList>
            <person name="Pankratov T."/>
        </authorList>
    </citation>
    <scope>NUCLEOTIDE SEQUENCE</scope>
    <source>
        <strain evidence="3">BP6-180914</strain>
    </source>
</reference>
<comment type="caution">
    <text evidence="3">The sequence shown here is derived from an EMBL/GenBank/DDBJ whole genome shotgun (WGS) entry which is preliminary data.</text>
</comment>
<dbReference type="PIRSF" id="PIRSF005522">
    <property type="entry name" value="UCP005522"/>
    <property type="match status" value="1"/>
</dbReference>
<feature type="domain" description="Circularly permuted ATP-grasp type 2" evidence="2">
    <location>
        <begin position="64"/>
        <end position="441"/>
    </location>
</feature>
<evidence type="ECO:0000313" key="3">
    <source>
        <dbReference type="EMBL" id="MCW6510575.1"/>
    </source>
</evidence>
<sequence>MSEAGGQPRQVYQRLARWLETVPPDLLASRRRQADLLFRRIGITFAVYGDKDATERLIPFDLVPRLISRTEWARLEIGLIQRVKALNMFLADLYGAREIIKAGVVPSDLIYRNPYFRPEMVGLKVPHDVYVHIAGIDIVRIDDKDFYVLEDNARTPSGVSYMLENREVMMRLFPELFGSHRVAPVENYPDILLNSLRSVAPPTAGSDPTVVLLTPGMFNSAYYEHSFLADKLGVELVEGRDLFVDNDVVFMRTTEGPKRVDVIYRRLDDDFLDPLAFRPDSALGVPGLMNAYRAGSVTLANAVGTGVADDKATYTYMPEIIRFYLGEEAILKNVPTYRCREPEALSYVLDHLDELVVKEVNGSGGYGMLVGPHATRDQLATFAAKLKHDPANFIAQPTLALSTCPTADATGIGPRHVDLRPFVLTGAKGTRVVPGGLTRVAMKEGSLVVNSSQGGGTKDTWVVDDGEAGR</sequence>
<gene>
    <name evidence="3" type="ORF">M8523_21380</name>
</gene>